<name>A0A2P6P5P1_ROSCH</name>
<keyword evidence="5" id="KW-1185">Reference proteome</keyword>
<protein>
    <recommendedName>
        <fullName evidence="3">DUF1421 domain-containing protein</fullName>
    </recommendedName>
</protein>
<evidence type="ECO:0000259" key="3">
    <source>
        <dbReference type="Pfam" id="PF07223"/>
    </source>
</evidence>
<accession>A0A2P6P5P1</accession>
<feature type="compositionally biased region" description="Low complexity" evidence="2">
    <location>
        <begin position="248"/>
        <end position="269"/>
    </location>
</feature>
<feature type="region of interest" description="Disordered" evidence="2">
    <location>
        <begin position="373"/>
        <end position="440"/>
    </location>
</feature>
<dbReference type="InterPro" id="IPR010820">
    <property type="entry name" value="DUF1421"/>
</dbReference>
<feature type="compositionally biased region" description="Polar residues" evidence="2">
    <location>
        <begin position="373"/>
        <end position="402"/>
    </location>
</feature>
<feature type="domain" description="DUF1421" evidence="3">
    <location>
        <begin position="474"/>
        <end position="517"/>
    </location>
</feature>
<feature type="compositionally biased region" description="Polar residues" evidence="2">
    <location>
        <begin position="278"/>
        <end position="289"/>
    </location>
</feature>
<feature type="coiled-coil region" evidence="1">
    <location>
        <begin position="101"/>
        <end position="128"/>
    </location>
</feature>
<sequence>MRTTSEFMDKQIMELSRSYSDDFSQLTYPPHPHPHQLENDDDDDELSSFHFRPVGQQSRASTLEIRGSMDQTERAKSRDLAMISVIDGKMNQHFGNLMHAVEGLSARVSQLETRLRLVENSVDDLKDCSDVNYGKTDGKLREVEHILRKVEGGMQDLRDKQEISEAQLQLAKLQMLKDHQKLEQERSNVQTTSASSAPQKSHQSYSTPVVPHQSHQSYSTPVASVQHPSLPPDIAPTLTHQNFPPAPTAAQLPAQSSQYQTPYSQQPDSNYSAPVLNPPTTQAYYMSQVQQSQPPPTAPYQPYPAVPHPSQTSHFQKQSQLHPPLNAPDPQAQYSSIHNPAETPYGLSQSYPQSIHKTSSVPGMVLPSQQQFEGSMQYTHDPSTRNYSTDFSPGNMQPVQRSSYDDFYSHGGSPSHYSDSKMKQSQVSPSSSVASGGSSFSRLPTAKVLPYALPMAASVDKESDSGGTGNRVPVDNVIDKVVAMGFRRDIVRATVRKMTENGQAVDLNVVLDKLMNSGEVQSQSGGFGQ</sequence>
<dbReference type="Pfam" id="PF07223">
    <property type="entry name" value="DUF1421"/>
    <property type="match status" value="1"/>
</dbReference>
<organism evidence="4 5">
    <name type="scientific">Rosa chinensis</name>
    <name type="common">China rose</name>
    <dbReference type="NCBI Taxonomy" id="74649"/>
    <lineage>
        <taxon>Eukaryota</taxon>
        <taxon>Viridiplantae</taxon>
        <taxon>Streptophyta</taxon>
        <taxon>Embryophyta</taxon>
        <taxon>Tracheophyta</taxon>
        <taxon>Spermatophyta</taxon>
        <taxon>Magnoliopsida</taxon>
        <taxon>eudicotyledons</taxon>
        <taxon>Gunneridae</taxon>
        <taxon>Pentapetalae</taxon>
        <taxon>rosids</taxon>
        <taxon>fabids</taxon>
        <taxon>Rosales</taxon>
        <taxon>Rosaceae</taxon>
        <taxon>Rosoideae</taxon>
        <taxon>Rosoideae incertae sedis</taxon>
        <taxon>Rosa</taxon>
    </lineage>
</organism>
<dbReference type="OMA" id="TVNTHAN"/>
<evidence type="ECO:0000313" key="4">
    <source>
        <dbReference type="EMBL" id="PRQ17251.1"/>
    </source>
</evidence>
<dbReference type="AlphaFoldDB" id="A0A2P6P5P1"/>
<dbReference type="PANTHER" id="PTHR31805">
    <property type="entry name" value="RECEPTOR-LIKE KINASE, PUTATIVE (DUF1421)-RELATED"/>
    <property type="match status" value="1"/>
</dbReference>
<keyword evidence="1" id="KW-0175">Coiled coil</keyword>
<dbReference type="EMBL" id="PDCK01000045">
    <property type="protein sequence ID" value="PRQ17251.1"/>
    <property type="molecule type" value="Genomic_DNA"/>
</dbReference>
<feature type="region of interest" description="Disordered" evidence="2">
    <location>
        <begin position="180"/>
        <end position="361"/>
    </location>
</feature>
<dbReference type="PANTHER" id="PTHR31805:SF15">
    <property type="entry name" value="DUF1421 DOMAIN-CONTAINING PROTEIN"/>
    <property type="match status" value="1"/>
</dbReference>
<feature type="compositionally biased region" description="Pro residues" evidence="2">
    <location>
        <begin position="293"/>
        <end position="307"/>
    </location>
</feature>
<feature type="compositionally biased region" description="Low complexity" evidence="2">
    <location>
        <begin position="423"/>
        <end position="440"/>
    </location>
</feature>
<evidence type="ECO:0000313" key="5">
    <source>
        <dbReference type="Proteomes" id="UP000238479"/>
    </source>
</evidence>
<evidence type="ECO:0000256" key="2">
    <source>
        <dbReference type="SAM" id="MobiDB-lite"/>
    </source>
</evidence>
<reference evidence="4 5" key="1">
    <citation type="journal article" date="2018" name="Nat. Genet.">
        <title>The Rosa genome provides new insights in the design of modern roses.</title>
        <authorList>
            <person name="Bendahmane M."/>
        </authorList>
    </citation>
    <scope>NUCLEOTIDE SEQUENCE [LARGE SCALE GENOMIC DNA]</scope>
    <source>
        <strain evidence="5">cv. Old Blush</strain>
    </source>
</reference>
<dbReference type="OrthoDB" id="515416at2759"/>
<feature type="region of interest" description="Disordered" evidence="2">
    <location>
        <begin position="21"/>
        <end position="62"/>
    </location>
</feature>
<dbReference type="STRING" id="74649.A0A2P6P5P1"/>
<comment type="caution">
    <text evidence="4">The sequence shown here is derived from an EMBL/GenBank/DDBJ whole genome shotgun (WGS) entry which is preliminary data.</text>
</comment>
<feature type="compositionally biased region" description="Polar residues" evidence="2">
    <location>
        <begin position="187"/>
        <end position="227"/>
    </location>
</feature>
<feature type="compositionally biased region" description="Polar residues" evidence="2">
    <location>
        <begin position="346"/>
        <end position="361"/>
    </location>
</feature>
<dbReference type="Gramene" id="PRQ17251">
    <property type="protein sequence ID" value="PRQ17251"/>
    <property type="gene ID" value="RchiOBHm_Chr7g0192951"/>
</dbReference>
<evidence type="ECO:0000256" key="1">
    <source>
        <dbReference type="SAM" id="Coils"/>
    </source>
</evidence>
<proteinExistence type="predicted"/>
<dbReference type="Proteomes" id="UP000238479">
    <property type="component" value="Chromosome 7"/>
</dbReference>
<gene>
    <name evidence="4" type="ORF">RchiOBHm_Chr7g0192951</name>
</gene>
<feature type="compositionally biased region" description="Polar residues" evidence="2">
    <location>
        <begin position="309"/>
        <end position="321"/>
    </location>
</feature>